<dbReference type="InterPro" id="IPR011650">
    <property type="entry name" value="Peptidase_M20_dimer"/>
</dbReference>
<dbReference type="EMBL" id="ONZI01000003">
    <property type="protein sequence ID" value="SPJ34346.1"/>
    <property type="molecule type" value="Genomic_DNA"/>
</dbReference>
<dbReference type="InterPro" id="IPR036264">
    <property type="entry name" value="Bact_exopeptidase_dim_dom"/>
</dbReference>
<dbReference type="Gene3D" id="3.30.70.360">
    <property type="match status" value="1"/>
</dbReference>
<keyword evidence="4" id="KW-1185">Reference proteome</keyword>
<dbReference type="PANTHER" id="PTHR30575:SF0">
    <property type="entry name" value="XAA-ARG DIPEPTIDASE"/>
    <property type="match status" value="1"/>
</dbReference>
<organism evidence="3 4">
    <name type="scientific">Kushneria phyllosphaerae</name>
    <dbReference type="NCBI Taxonomy" id="2100822"/>
    <lineage>
        <taxon>Bacteria</taxon>
        <taxon>Pseudomonadati</taxon>
        <taxon>Pseudomonadota</taxon>
        <taxon>Gammaproteobacteria</taxon>
        <taxon>Oceanospirillales</taxon>
        <taxon>Halomonadaceae</taxon>
        <taxon>Kushneria</taxon>
    </lineage>
</organism>
<dbReference type="InterPro" id="IPR017145">
    <property type="entry name" value="Aminobenzoyl-glu_utiliz_pB"/>
</dbReference>
<protein>
    <submittedName>
        <fullName evidence="3">p-aminobenzoyl-glutamate hydrolase subunit B</fullName>
        <ecNumber evidence="3">3.5.1.-</ecNumber>
    </submittedName>
</protein>
<proteinExistence type="predicted"/>
<evidence type="ECO:0000313" key="3">
    <source>
        <dbReference type="EMBL" id="SPJ34346.1"/>
    </source>
</evidence>
<sequence length="492" mass="52329">MTAEAPIEETPAARISARVESRRDQFIALADAVWDHPETRFEEHVSSRLLADALEAEGFHVERGVAGMETAFVASIGSGAPVIALLGEFDALTGLSQRGGASAHEPLEPGGNGHGCGHNLLGTAALAAAVAARDDLHARGRLEGAGTLRFYGCPGEEGGSGKTFMVREGLFDDVDAALTWHPMTFTGLFSTPTLANIQAYFRFHGTAAHAANSPHLGRSALDAVELMNIGANYLREHVPEQARLHYAITDSGGSSPNVVQDSAEVLYLVRAPAMPETEEIYARLQDVARGAALMTGTTVEVTFDKACSSYLPNRTLEALMFEQIQTLGAPDFDDSDQHYARTIADTITPTGRHADLDGMRRMTGSDTQNCIETFENQVLADAVLAPGDGREIMKGSTDVGDVSRVVPTAQCYVSCFAIGTALHTWQVVAQGRSALGHKGMLKAAEILGSTAVRLLEDPECVSRARQELTRASERAPYSCPIPAGVTPSPLAC</sequence>
<evidence type="ECO:0000313" key="4">
    <source>
        <dbReference type="Proteomes" id="UP000244934"/>
    </source>
</evidence>
<gene>
    <name evidence="3" type="primary">abgB</name>
    <name evidence="3" type="ORF">KSP9073_02380</name>
</gene>
<dbReference type="EC" id="3.5.1.-" evidence="3"/>
<accession>A0A2R8CN78</accession>
<dbReference type="Pfam" id="PF01546">
    <property type="entry name" value="Peptidase_M20"/>
    <property type="match status" value="1"/>
</dbReference>
<dbReference type="GO" id="GO:0046657">
    <property type="term" value="P:folic acid catabolic process"/>
    <property type="evidence" value="ECO:0007669"/>
    <property type="project" value="TreeGrafter"/>
</dbReference>
<feature type="domain" description="Peptidase M20 dimerisation" evidence="2">
    <location>
        <begin position="198"/>
        <end position="289"/>
    </location>
</feature>
<evidence type="ECO:0000256" key="1">
    <source>
        <dbReference type="ARBA" id="ARBA00022801"/>
    </source>
</evidence>
<dbReference type="InterPro" id="IPR017439">
    <property type="entry name" value="Amidohydrolase"/>
</dbReference>
<dbReference type="RefSeq" id="WP_108843141.1">
    <property type="nucleotide sequence ID" value="NZ_ONZI01000003.1"/>
</dbReference>
<dbReference type="GO" id="GO:0005737">
    <property type="term" value="C:cytoplasm"/>
    <property type="evidence" value="ECO:0007669"/>
    <property type="project" value="TreeGrafter"/>
</dbReference>
<keyword evidence="1 3" id="KW-0378">Hydrolase</keyword>
<dbReference type="OrthoDB" id="9781032at2"/>
<dbReference type="SUPFAM" id="SSF53187">
    <property type="entry name" value="Zn-dependent exopeptidases"/>
    <property type="match status" value="1"/>
</dbReference>
<dbReference type="Pfam" id="PF07687">
    <property type="entry name" value="M20_dimer"/>
    <property type="match status" value="1"/>
</dbReference>
<reference evidence="4" key="1">
    <citation type="submission" date="2018-03" db="EMBL/GenBank/DDBJ databases">
        <authorList>
            <person name="Navarro De La Torre S."/>
        </authorList>
    </citation>
    <scope>NUCLEOTIDE SEQUENCE [LARGE SCALE GENOMIC DNA]</scope>
    <source>
        <strain evidence="4">EAod3</strain>
    </source>
</reference>
<name>A0A2R8CN78_9GAMM</name>
<dbReference type="GO" id="GO:0071713">
    <property type="term" value="F:para-aminobenzoyl-glutamate hydrolase activity"/>
    <property type="evidence" value="ECO:0007669"/>
    <property type="project" value="TreeGrafter"/>
</dbReference>
<dbReference type="PIRSF" id="PIRSF037227">
    <property type="entry name" value="Aminobenzoyl-glu_utiliz_pB"/>
    <property type="match status" value="1"/>
</dbReference>
<dbReference type="Gene3D" id="3.40.630.10">
    <property type="entry name" value="Zn peptidases"/>
    <property type="match status" value="2"/>
</dbReference>
<dbReference type="FunFam" id="3.30.70.360:FF:000004">
    <property type="entry name" value="Peptidase M20 domain-containing protein 2"/>
    <property type="match status" value="1"/>
</dbReference>
<evidence type="ECO:0000259" key="2">
    <source>
        <dbReference type="Pfam" id="PF07687"/>
    </source>
</evidence>
<dbReference type="Proteomes" id="UP000244934">
    <property type="component" value="Unassembled WGS sequence"/>
</dbReference>
<dbReference type="AlphaFoldDB" id="A0A2R8CN78"/>
<dbReference type="GO" id="GO:0016805">
    <property type="term" value="F:dipeptidase activity"/>
    <property type="evidence" value="ECO:0007669"/>
    <property type="project" value="TreeGrafter"/>
</dbReference>
<dbReference type="SUPFAM" id="SSF55031">
    <property type="entry name" value="Bacterial exopeptidase dimerisation domain"/>
    <property type="match status" value="1"/>
</dbReference>
<dbReference type="InterPro" id="IPR052030">
    <property type="entry name" value="Peptidase_M20/M20A_hydrolases"/>
</dbReference>
<dbReference type="InterPro" id="IPR002933">
    <property type="entry name" value="Peptidase_M20"/>
</dbReference>
<dbReference type="NCBIfam" id="TIGR01891">
    <property type="entry name" value="amidohydrolases"/>
    <property type="match status" value="1"/>
</dbReference>
<dbReference type="PANTHER" id="PTHR30575">
    <property type="entry name" value="PEPTIDASE M20"/>
    <property type="match status" value="1"/>
</dbReference>